<evidence type="ECO:0000313" key="3">
    <source>
        <dbReference type="Proteomes" id="UP000258016"/>
    </source>
</evidence>
<dbReference type="EMBL" id="CP020083">
    <property type="protein sequence ID" value="ASR50146.1"/>
    <property type="molecule type" value="Genomic_DNA"/>
</dbReference>
<reference evidence="2 3" key="1">
    <citation type="submission" date="2017-03" db="EMBL/GenBank/DDBJ databases">
        <title>Complete genome sequence of Blastomonas fulva degrading microcsystin LR.</title>
        <authorList>
            <person name="Lee H.-g."/>
            <person name="Jin L."/>
            <person name="oh H.-M."/>
        </authorList>
    </citation>
    <scope>NUCLEOTIDE SEQUENCE [LARGE SCALE GENOMIC DNA]</scope>
    <source>
        <strain evidence="2 3">T2</strain>
    </source>
</reference>
<dbReference type="GeneID" id="303484060"/>
<keyword evidence="3" id="KW-1185">Reference proteome</keyword>
<protein>
    <recommendedName>
        <fullName evidence="4">PepSY domain-containing protein</fullName>
    </recommendedName>
</protein>
<gene>
    <name evidence="2" type="ORF">B5J99_00540</name>
</gene>
<keyword evidence="1" id="KW-0732">Signal</keyword>
<dbReference type="RefSeq" id="WP_054134225.1">
    <property type="nucleotide sequence ID" value="NZ_CP020083.1"/>
</dbReference>
<organism evidence="2 3">
    <name type="scientific">Blastomonas fulva</name>
    <dbReference type="NCBI Taxonomy" id="1550728"/>
    <lineage>
        <taxon>Bacteria</taxon>
        <taxon>Pseudomonadati</taxon>
        <taxon>Pseudomonadota</taxon>
        <taxon>Alphaproteobacteria</taxon>
        <taxon>Sphingomonadales</taxon>
        <taxon>Sphingomonadaceae</taxon>
        <taxon>Blastomonas</taxon>
    </lineage>
</organism>
<proteinExistence type="predicted"/>
<name>A0ABM6M2Q6_9SPHN</name>
<dbReference type="Proteomes" id="UP000258016">
    <property type="component" value="Chromosome"/>
</dbReference>
<feature type="signal peptide" evidence="1">
    <location>
        <begin position="1"/>
        <end position="21"/>
    </location>
</feature>
<feature type="chain" id="PRO_5047120117" description="PepSY domain-containing protein" evidence="1">
    <location>
        <begin position="22"/>
        <end position="106"/>
    </location>
</feature>
<evidence type="ECO:0000313" key="2">
    <source>
        <dbReference type="EMBL" id="ASR50146.1"/>
    </source>
</evidence>
<accession>A0ABM6M2Q6</accession>
<evidence type="ECO:0008006" key="4">
    <source>
        <dbReference type="Google" id="ProtNLM"/>
    </source>
</evidence>
<sequence>MKLFSLSLPALALGAALMVTGAPHADALDGKRRGEQSEAREQFMAGQVKSLREIEGRILPKMRGMQYLGPEYDAGSQVYRLKFLDSGRVIFVDVDARTGAILRQTG</sequence>
<evidence type="ECO:0000256" key="1">
    <source>
        <dbReference type="SAM" id="SignalP"/>
    </source>
</evidence>